<proteinExistence type="predicted"/>
<dbReference type="InterPro" id="IPR002109">
    <property type="entry name" value="Glutaredoxin"/>
</dbReference>
<dbReference type="CDD" id="cd02066">
    <property type="entry name" value="GRX_family"/>
    <property type="match status" value="1"/>
</dbReference>
<dbReference type="InterPro" id="IPR036249">
    <property type="entry name" value="Thioredoxin-like_sf"/>
</dbReference>
<evidence type="ECO:0000313" key="2">
    <source>
        <dbReference type="EMBL" id="MDV2077462.1"/>
    </source>
</evidence>
<evidence type="ECO:0000313" key="3">
    <source>
        <dbReference type="Proteomes" id="UP001269819"/>
    </source>
</evidence>
<keyword evidence="3" id="KW-1185">Reference proteome</keyword>
<dbReference type="RefSeq" id="WP_227172198.1">
    <property type="nucleotide sequence ID" value="NZ_JAWIIJ010000001.1"/>
</dbReference>
<dbReference type="NCBIfam" id="NF008401">
    <property type="entry name" value="PRK11200.1"/>
    <property type="match status" value="1"/>
</dbReference>
<gene>
    <name evidence="2" type="ORF">RYS15_02160</name>
</gene>
<dbReference type="SUPFAM" id="SSF52833">
    <property type="entry name" value="Thioredoxin-like"/>
    <property type="match status" value="1"/>
</dbReference>
<dbReference type="PRINTS" id="PR00160">
    <property type="entry name" value="GLUTAREDOXIN"/>
</dbReference>
<feature type="domain" description="Glutaredoxin" evidence="1">
    <location>
        <begin position="4"/>
        <end position="65"/>
    </location>
</feature>
<protein>
    <submittedName>
        <fullName evidence="2">GrxA family glutaredoxin</fullName>
    </submittedName>
</protein>
<dbReference type="EMBL" id="JAWIIJ010000001">
    <property type="protein sequence ID" value="MDV2077462.1"/>
    <property type="molecule type" value="Genomic_DNA"/>
</dbReference>
<dbReference type="PROSITE" id="PS51354">
    <property type="entry name" value="GLUTAREDOXIN_2"/>
    <property type="match status" value="1"/>
</dbReference>
<dbReference type="Gene3D" id="3.40.30.10">
    <property type="entry name" value="Glutaredoxin"/>
    <property type="match status" value="1"/>
</dbReference>
<accession>A0ABU3VTY0</accession>
<organism evidence="2 3">
    <name type="scientific">Marinobacter xestospongiae</name>
    <dbReference type="NCBI Taxonomy" id="994319"/>
    <lineage>
        <taxon>Bacteria</taxon>
        <taxon>Pseudomonadati</taxon>
        <taxon>Pseudomonadota</taxon>
        <taxon>Gammaproteobacteria</taxon>
        <taxon>Pseudomonadales</taxon>
        <taxon>Marinobacteraceae</taxon>
        <taxon>Marinobacter</taxon>
    </lineage>
</organism>
<dbReference type="InterPro" id="IPR014025">
    <property type="entry name" value="Glutaredoxin_subgr"/>
</dbReference>
<sequence>MEPVTIYGRMSCGFCVRARQLCEVKGYDYRFVDMIAEGISKGDLSETLGRPVVTVPQILVGDEYVGGCDEFFAFVRQQEALAGS</sequence>
<dbReference type="Pfam" id="PF00462">
    <property type="entry name" value="Glutaredoxin"/>
    <property type="match status" value="1"/>
</dbReference>
<evidence type="ECO:0000259" key="1">
    <source>
        <dbReference type="Pfam" id="PF00462"/>
    </source>
</evidence>
<comment type="caution">
    <text evidence="2">The sequence shown here is derived from an EMBL/GenBank/DDBJ whole genome shotgun (WGS) entry which is preliminary data.</text>
</comment>
<name>A0ABU3VTY0_9GAMM</name>
<dbReference type="Proteomes" id="UP001269819">
    <property type="component" value="Unassembled WGS sequence"/>
</dbReference>
<reference evidence="2 3" key="1">
    <citation type="submission" date="2023-10" db="EMBL/GenBank/DDBJ databases">
        <title>Characteristics and mechanism of a salt-tolerant marine origin heterotrophic nitrifying- aerobic denitrifying bacteria Marinobacter xestospongiae HN1.</title>
        <authorList>
            <person name="Qi R."/>
        </authorList>
    </citation>
    <scope>NUCLEOTIDE SEQUENCE [LARGE SCALE GENOMIC DNA]</scope>
    <source>
        <strain evidence="2 3">HN1</strain>
    </source>
</reference>